<organism evidence="3 4">
    <name type="scientific">Astyanax mexicanus</name>
    <name type="common">Blind cave fish</name>
    <name type="synonym">Astyanax fasciatus mexicanus</name>
    <dbReference type="NCBI Taxonomy" id="7994"/>
    <lineage>
        <taxon>Eukaryota</taxon>
        <taxon>Metazoa</taxon>
        <taxon>Chordata</taxon>
        <taxon>Craniata</taxon>
        <taxon>Vertebrata</taxon>
        <taxon>Euteleostomi</taxon>
        <taxon>Actinopterygii</taxon>
        <taxon>Neopterygii</taxon>
        <taxon>Teleostei</taxon>
        <taxon>Ostariophysi</taxon>
        <taxon>Characiformes</taxon>
        <taxon>Characoidei</taxon>
        <taxon>Acestrorhamphidae</taxon>
        <taxon>Acestrorhamphinae</taxon>
        <taxon>Astyanax</taxon>
    </lineage>
</organism>
<dbReference type="PANTHER" id="PTHR15225:SF8">
    <property type="entry name" value="RNA-BINDING PROTEIN 43"/>
    <property type="match status" value="1"/>
</dbReference>
<feature type="domain" description="RRM" evidence="2">
    <location>
        <begin position="15"/>
        <end position="100"/>
    </location>
</feature>
<dbReference type="PROSITE" id="PS50102">
    <property type="entry name" value="RRM"/>
    <property type="match status" value="1"/>
</dbReference>
<sequence>MSDASMMNSSSDRCRTVVVSGVPDELCSSRMNDKLTIHFQCTRSHGGDVEMVQYPTHLKGVAFVTFDNWRDADRVVKSNQVLKDKEFKEEHPLTVYTYTPEVAFYAYADLDLSLYPDPSTLIATLRSNHKSVRIQPSQNKPGFVSAEGPFAALQRLRKQLLSETQNKIDISDEALREESLRSDKAWTQEETLSFWLDTHICKYMQMVERNEWDRCVGRYNVTAHAVSTGEVTEVKLHGRCEGSVLLSAQGELETLVAKSQDTLRTQHIDCSSADAMERLLQVCKTVQSIYTKVCYFPSDSCVEVIGPSSSSHRFCELVKTMTEQEF</sequence>
<evidence type="ECO:0000259" key="2">
    <source>
        <dbReference type="PROSITE" id="PS50102"/>
    </source>
</evidence>
<keyword evidence="1" id="KW-0694">RNA-binding</keyword>
<dbReference type="Gene3D" id="3.30.70.330">
    <property type="match status" value="1"/>
</dbReference>
<accession>A0A8T2KQX9</accession>
<gene>
    <name evidence="3" type="primary">RBM43</name>
    <name evidence="3" type="ORF">AMEX_G26000</name>
</gene>
<evidence type="ECO:0000313" key="4">
    <source>
        <dbReference type="Proteomes" id="UP000752171"/>
    </source>
</evidence>
<evidence type="ECO:0000256" key="1">
    <source>
        <dbReference type="PROSITE-ProRule" id="PRU00176"/>
    </source>
</evidence>
<name>A0A8T2KQX9_ASTMX</name>
<dbReference type="PANTHER" id="PTHR15225">
    <property type="entry name" value="INTERFERON-INDUCED PROTEIN 35/NMI N-MYC/STAT INTERACTING PROTEIN"/>
    <property type="match status" value="1"/>
</dbReference>
<dbReference type="Pfam" id="PF07292">
    <property type="entry name" value="NID"/>
    <property type="match status" value="1"/>
</dbReference>
<dbReference type="SUPFAM" id="SSF54928">
    <property type="entry name" value="RNA-binding domain, RBD"/>
    <property type="match status" value="1"/>
</dbReference>
<protein>
    <submittedName>
        <fullName evidence="3">RNA-binding protein 43</fullName>
    </submittedName>
</protein>
<dbReference type="InterPro" id="IPR000504">
    <property type="entry name" value="RRM_dom"/>
</dbReference>
<proteinExistence type="predicted"/>
<dbReference type="AlphaFoldDB" id="A0A8T2KQX9"/>
<dbReference type="InterPro" id="IPR035979">
    <property type="entry name" value="RBD_domain_sf"/>
</dbReference>
<dbReference type="GO" id="GO:0003723">
    <property type="term" value="F:RNA binding"/>
    <property type="evidence" value="ECO:0007669"/>
    <property type="project" value="UniProtKB-UniRule"/>
</dbReference>
<dbReference type="InterPro" id="IPR012677">
    <property type="entry name" value="Nucleotide-bd_a/b_plait_sf"/>
</dbReference>
<dbReference type="InterPro" id="IPR009909">
    <property type="entry name" value="Nmi/IFP35_dom"/>
</dbReference>
<reference evidence="3 4" key="1">
    <citation type="submission" date="2021-07" db="EMBL/GenBank/DDBJ databases">
        <authorList>
            <person name="Imarazene B."/>
            <person name="Zahm M."/>
            <person name="Klopp C."/>
            <person name="Cabau C."/>
            <person name="Beille S."/>
            <person name="Jouanno E."/>
            <person name="Castinel A."/>
            <person name="Lluch J."/>
            <person name="Gil L."/>
            <person name="Kuchtly C."/>
            <person name="Lopez Roques C."/>
            <person name="Donnadieu C."/>
            <person name="Parrinello H."/>
            <person name="Journot L."/>
            <person name="Du K."/>
            <person name="Schartl M."/>
            <person name="Retaux S."/>
            <person name="Guiguen Y."/>
        </authorList>
    </citation>
    <scope>NUCLEOTIDE SEQUENCE [LARGE SCALE GENOMIC DNA]</scope>
    <source>
        <strain evidence="3">Pach_M1</strain>
        <tissue evidence="3">Testis</tissue>
    </source>
</reference>
<dbReference type="OrthoDB" id="411173at2759"/>
<evidence type="ECO:0000313" key="3">
    <source>
        <dbReference type="EMBL" id="KAG9261047.1"/>
    </source>
</evidence>
<comment type="caution">
    <text evidence="3">The sequence shown here is derived from an EMBL/GenBank/DDBJ whole genome shotgun (WGS) entry which is preliminary data.</text>
</comment>
<dbReference type="EMBL" id="JAICCE010000023">
    <property type="protein sequence ID" value="KAG9261047.1"/>
    <property type="molecule type" value="Genomic_DNA"/>
</dbReference>
<dbReference type="Proteomes" id="UP000752171">
    <property type="component" value="Unassembled WGS sequence"/>
</dbReference>